<reference evidence="5" key="1">
    <citation type="submission" date="2021-01" db="EMBL/GenBank/DDBJ databases">
        <authorList>
            <person name="Kaushik A."/>
        </authorList>
    </citation>
    <scope>NUCLEOTIDE SEQUENCE</scope>
    <source>
        <strain evidence="5">AG6-10EEA</strain>
    </source>
</reference>
<dbReference type="Proteomes" id="UP000663853">
    <property type="component" value="Unassembled WGS sequence"/>
</dbReference>
<dbReference type="InterPro" id="IPR051350">
    <property type="entry name" value="WD_repeat-ST_regulator"/>
</dbReference>
<evidence type="ECO:0000256" key="1">
    <source>
        <dbReference type="ARBA" id="ARBA00022574"/>
    </source>
</evidence>
<evidence type="ECO:0000256" key="4">
    <source>
        <dbReference type="SAM" id="MobiDB-lite"/>
    </source>
</evidence>
<feature type="compositionally biased region" description="Polar residues" evidence="4">
    <location>
        <begin position="84"/>
        <end position="94"/>
    </location>
</feature>
<name>A0A8H3DK97_9AGAM</name>
<dbReference type="SMART" id="SM00320">
    <property type="entry name" value="WD40"/>
    <property type="match status" value="4"/>
</dbReference>
<evidence type="ECO:0000313" key="5">
    <source>
        <dbReference type="EMBL" id="CAE6531859.1"/>
    </source>
</evidence>
<accession>A0A8H3DK97</accession>
<feature type="region of interest" description="Disordered" evidence="4">
    <location>
        <begin position="524"/>
        <end position="558"/>
    </location>
</feature>
<evidence type="ECO:0000313" key="6">
    <source>
        <dbReference type="Proteomes" id="UP000663853"/>
    </source>
</evidence>
<dbReference type="EMBL" id="CAJMXA010004026">
    <property type="protein sequence ID" value="CAE6531859.1"/>
    <property type="molecule type" value="Genomic_DNA"/>
</dbReference>
<sequence length="558" mass="62155">MDEEARFGETEYGISPSSLPMIAFGVDSSTRDHGHNDFSRRRRTWTLARENEDRIPFPEHGPTSLDVSALNTDTGPPNSPTAPSPSHATASGSHAPQGEKRFAKQAKAVRAGDRKHAILVYHLTFGLLQGLFQKYVEETRDFLVDSDVPKLRTLLSAQLPSQHIGQVGHLQFSPDGQHLATCSWDRTAYVWKVDDGASMEFKVIGRLVHPGMPDVVDVGRVAWSPTGDQLLTIFHGSIALWNPLKNAYYQKHLVRRQHVQSVIWMPLSTSFLSAEWQVSSADPEAEDSLQHTPALQGSVLVKFDTTGRQLDNNTHVLDCLQVWDLAVMPDETRVVVVASLIQSRKKYKPINASHQKRILIYNLDTKQIESQMPLMLDVRGVVLGKSGNIYRALVSYENNAPQTWHIDQGNKKCQLKLMKKRSRAYATELQPPMEFAGISYFGTLGKDTLVLAASRAGEIYFWDPPSGNLIHTHAILPTQELIGLARNPQSTNNKFMIASAMHDGTVSIWTTTPESVSTIYGNQFNVEPQGKRPEANEPLRSRVHSRLSQSEAGHKPIG</sequence>
<dbReference type="PROSITE" id="PS50294">
    <property type="entry name" value="WD_REPEATS_REGION"/>
    <property type="match status" value="1"/>
</dbReference>
<protein>
    <recommendedName>
        <fullName evidence="7">WD40 repeat-like protein</fullName>
    </recommendedName>
</protein>
<feature type="compositionally biased region" description="Basic and acidic residues" evidence="4">
    <location>
        <begin position="529"/>
        <end position="540"/>
    </location>
</feature>
<dbReference type="SUPFAM" id="SSF50978">
    <property type="entry name" value="WD40 repeat-like"/>
    <property type="match status" value="1"/>
</dbReference>
<dbReference type="InterPro" id="IPR015943">
    <property type="entry name" value="WD40/YVTN_repeat-like_dom_sf"/>
</dbReference>
<keyword evidence="2" id="KW-0677">Repeat</keyword>
<proteinExistence type="predicted"/>
<comment type="caution">
    <text evidence="5">The sequence shown here is derived from an EMBL/GenBank/DDBJ whole genome shotgun (WGS) entry which is preliminary data.</text>
</comment>
<feature type="repeat" description="WD" evidence="3">
    <location>
        <begin position="160"/>
        <end position="201"/>
    </location>
</feature>
<dbReference type="AlphaFoldDB" id="A0A8H3DK97"/>
<organism evidence="5 6">
    <name type="scientific">Rhizoctonia solani</name>
    <dbReference type="NCBI Taxonomy" id="456999"/>
    <lineage>
        <taxon>Eukaryota</taxon>
        <taxon>Fungi</taxon>
        <taxon>Dikarya</taxon>
        <taxon>Basidiomycota</taxon>
        <taxon>Agaricomycotina</taxon>
        <taxon>Agaricomycetes</taxon>
        <taxon>Cantharellales</taxon>
        <taxon>Ceratobasidiaceae</taxon>
        <taxon>Rhizoctonia</taxon>
    </lineage>
</organism>
<dbReference type="PANTHER" id="PTHR22838:SF0">
    <property type="entry name" value="WD REPEAT-CONTAINING PROTEIN 26"/>
    <property type="match status" value="1"/>
</dbReference>
<feature type="compositionally biased region" description="Polar residues" evidence="4">
    <location>
        <begin position="65"/>
        <end position="76"/>
    </location>
</feature>
<dbReference type="PANTHER" id="PTHR22838">
    <property type="entry name" value="WD REPEAT PROTEIN 26-RELATED"/>
    <property type="match status" value="1"/>
</dbReference>
<evidence type="ECO:0000256" key="3">
    <source>
        <dbReference type="PROSITE-ProRule" id="PRU00221"/>
    </source>
</evidence>
<keyword evidence="1 3" id="KW-0853">WD repeat</keyword>
<dbReference type="PROSITE" id="PS50082">
    <property type="entry name" value="WD_REPEATS_2"/>
    <property type="match status" value="1"/>
</dbReference>
<dbReference type="GO" id="GO:0043161">
    <property type="term" value="P:proteasome-mediated ubiquitin-dependent protein catabolic process"/>
    <property type="evidence" value="ECO:0007669"/>
    <property type="project" value="TreeGrafter"/>
</dbReference>
<dbReference type="InterPro" id="IPR036322">
    <property type="entry name" value="WD40_repeat_dom_sf"/>
</dbReference>
<feature type="region of interest" description="Disordered" evidence="4">
    <location>
        <begin position="50"/>
        <end position="103"/>
    </location>
</feature>
<dbReference type="InterPro" id="IPR001680">
    <property type="entry name" value="WD40_rpt"/>
</dbReference>
<evidence type="ECO:0008006" key="7">
    <source>
        <dbReference type="Google" id="ProtNLM"/>
    </source>
</evidence>
<gene>
    <name evidence="5" type="ORF">RDB_LOCUS169395</name>
</gene>
<evidence type="ECO:0000256" key="2">
    <source>
        <dbReference type="ARBA" id="ARBA00022737"/>
    </source>
</evidence>
<dbReference type="GO" id="GO:0034657">
    <property type="term" value="C:GID complex"/>
    <property type="evidence" value="ECO:0007669"/>
    <property type="project" value="TreeGrafter"/>
</dbReference>
<dbReference type="Pfam" id="PF00400">
    <property type="entry name" value="WD40"/>
    <property type="match status" value="1"/>
</dbReference>
<dbReference type="Gene3D" id="2.130.10.10">
    <property type="entry name" value="YVTN repeat-like/Quinoprotein amine dehydrogenase"/>
    <property type="match status" value="2"/>
</dbReference>